<reference evidence="2" key="1">
    <citation type="submission" date="2023-06" db="EMBL/GenBank/DDBJ databases">
        <title>Genome-scale phylogeny and comparative genomics of the fungal order Sordariales.</title>
        <authorList>
            <consortium name="Lawrence Berkeley National Laboratory"/>
            <person name="Hensen N."/>
            <person name="Bonometti L."/>
            <person name="Westerberg I."/>
            <person name="Brannstrom I.O."/>
            <person name="Guillou S."/>
            <person name="Cros-Aarteil S."/>
            <person name="Calhoun S."/>
            <person name="Haridas S."/>
            <person name="Kuo A."/>
            <person name="Mondo S."/>
            <person name="Pangilinan J."/>
            <person name="Riley R."/>
            <person name="Labutti K."/>
            <person name="Andreopoulos B."/>
            <person name="Lipzen A."/>
            <person name="Chen C."/>
            <person name="Yanf M."/>
            <person name="Daum C."/>
            <person name="Ng V."/>
            <person name="Clum A."/>
            <person name="Steindorff A."/>
            <person name="Ohm R."/>
            <person name="Martin F."/>
            <person name="Silar P."/>
            <person name="Natvig D."/>
            <person name="Lalanne C."/>
            <person name="Gautier V."/>
            <person name="Ament-Velasquez S.L."/>
            <person name="Kruys A."/>
            <person name="Hutchinson M.I."/>
            <person name="Powell A.J."/>
            <person name="Barry K."/>
            <person name="Miller A.N."/>
            <person name="Grigoriev I.V."/>
            <person name="Debuchy R."/>
            <person name="Gladieux P."/>
            <person name="Thoren M.H."/>
            <person name="Johannesson H."/>
        </authorList>
    </citation>
    <scope>NUCLEOTIDE SEQUENCE</scope>
    <source>
        <strain evidence="2">SMH4607-1</strain>
    </source>
</reference>
<dbReference type="EMBL" id="JAUKUA010000005">
    <property type="protein sequence ID" value="KAK0711063.1"/>
    <property type="molecule type" value="Genomic_DNA"/>
</dbReference>
<organism evidence="2 3">
    <name type="scientific">Lasiosphaeris hirsuta</name>
    <dbReference type="NCBI Taxonomy" id="260670"/>
    <lineage>
        <taxon>Eukaryota</taxon>
        <taxon>Fungi</taxon>
        <taxon>Dikarya</taxon>
        <taxon>Ascomycota</taxon>
        <taxon>Pezizomycotina</taxon>
        <taxon>Sordariomycetes</taxon>
        <taxon>Sordariomycetidae</taxon>
        <taxon>Sordariales</taxon>
        <taxon>Lasiosphaeriaceae</taxon>
        <taxon>Lasiosphaeris</taxon>
    </lineage>
</organism>
<feature type="region of interest" description="Disordered" evidence="1">
    <location>
        <begin position="80"/>
        <end position="135"/>
    </location>
</feature>
<sequence length="201" mass="22789">MAWGMASIGPGKTSRIISKTSVSYFSSWMTWMPKLRAEMCTNAAGCQTVDRRSDKERQRRLLTRTICDIRLTRVFPAWGKVGSEQKKKRHQHRETPHPPLRATHHTHHKNPTPPARLERWASSTPHSQQLGPRPVAPSSLRVVCIAAPYPEVCFPSVFGVSIQSRDRGLKCRQSAGPTQAETWMATQIPASERRLMWRDVA</sequence>
<name>A0AA40DT71_9PEZI</name>
<evidence type="ECO:0000313" key="2">
    <source>
        <dbReference type="EMBL" id="KAK0711063.1"/>
    </source>
</evidence>
<dbReference type="AlphaFoldDB" id="A0AA40DT71"/>
<comment type="caution">
    <text evidence="2">The sequence shown here is derived from an EMBL/GenBank/DDBJ whole genome shotgun (WGS) entry which is preliminary data.</text>
</comment>
<keyword evidence="3" id="KW-1185">Reference proteome</keyword>
<gene>
    <name evidence="2" type="ORF">B0H67DRAFT_272866</name>
</gene>
<proteinExistence type="predicted"/>
<feature type="compositionally biased region" description="Polar residues" evidence="1">
    <location>
        <begin position="121"/>
        <end position="130"/>
    </location>
</feature>
<dbReference type="Proteomes" id="UP001172102">
    <property type="component" value="Unassembled WGS sequence"/>
</dbReference>
<evidence type="ECO:0000313" key="3">
    <source>
        <dbReference type="Proteomes" id="UP001172102"/>
    </source>
</evidence>
<evidence type="ECO:0000256" key="1">
    <source>
        <dbReference type="SAM" id="MobiDB-lite"/>
    </source>
</evidence>
<accession>A0AA40DT71</accession>
<protein>
    <submittedName>
        <fullName evidence="2">Uncharacterized protein</fullName>
    </submittedName>
</protein>